<feature type="transmembrane region" description="Helical" evidence="2">
    <location>
        <begin position="60"/>
        <end position="79"/>
    </location>
</feature>
<dbReference type="EMBL" id="CP021083">
    <property type="protein sequence ID" value="ASN82940.1"/>
    <property type="molecule type" value="Genomic_DNA"/>
</dbReference>
<keyword evidence="4" id="KW-1185">Reference proteome</keyword>
<evidence type="ECO:0000256" key="1">
    <source>
        <dbReference type="SAM" id="MobiDB-lite"/>
    </source>
</evidence>
<name>A0A221T251_9DEIO</name>
<protein>
    <submittedName>
        <fullName evidence="3">Uncharacterized protein</fullName>
    </submittedName>
</protein>
<feature type="region of interest" description="Disordered" evidence="1">
    <location>
        <begin position="100"/>
        <end position="145"/>
    </location>
</feature>
<evidence type="ECO:0000313" key="3">
    <source>
        <dbReference type="EMBL" id="ASN82940.1"/>
    </source>
</evidence>
<accession>A0A221T251</accession>
<sequence>MEAVVPGGLAFVMQAALIYAMGLKLPTRQLVGAMVVSGITGGGVSLFLSEVAHLSPTAAGALGAMSGVAPAVIVPLLFVRWAAKKLGVDSDDFGTMLPQMRDAIQGQGGTPAPASPAPEMPVPVTPDSTPDLPGAPTPAQEDPHA</sequence>
<keyword evidence="2" id="KW-0472">Membrane</keyword>
<evidence type="ECO:0000313" key="4">
    <source>
        <dbReference type="Proteomes" id="UP000259030"/>
    </source>
</evidence>
<reference evidence="3 4" key="1">
    <citation type="submission" date="2017-05" db="EMBL/GenBank/DDBJ databases">
        <title>The complete genome sequence of Deinococcus ficus isolated from the rhizosphere of the Ficus religiosa L. in Taiwan.</title>
        <authorList>
            <person name="Wu K.-M."/>
            <person name="Liao T.-L."/>
            <person name="Liu Y.-M."/>
            <person name="Young C.-C."/>
            <person name="Tsai S.-F."/>
        </authorList>
    </citation>
    <scope>NUCLEOTIDE SEQUENCE [LARGE SCALE GENOMIC DNA]</scope>
    <source>
        <strain evidence="3 4">CC-FR2-10</strain>
        <plasmid evidence="4">pdfi2</plasmid>
    </source>
</reference>
<proteinExistence type="predicted"/>
<keyword evidence="2" id="KW-0812">Transmembrane</keyword>
<dbReference type="Proteomes" id="UP000259030">
    <property type="component" value="Plasmid pDFI2"/>
</dbReference>
<feature type="transmembrane region" description="Helical" evidence="2">
    <location>
        <begin position="30"/>
        <end position="48"/>
    </location>
</feature>
<dbReference type="KEGG" id="dfc:DFI_17285"/>
<gene>
    <name evidence="3" type="ORF">DFI_17285</name>
</gene>
<feature type="compositionally biased region" description="Pro residues" evidence="1">
    <location>
        <begin position="113"/>
        <end position="124"/>
    </location>
</feature>
<organism evidence="3 4">
    <name type="scientific">Deinococcus ficus</name>
    <dbReference type="NCBI Taxonomy" id="317577"/>
    <lineage>
        <taxon>Bacteria</taxon>
        <taxon>Thermotogati</taxon>
        <taxon>Deinococcota</taxon>
        <taxon>Deinococci</taxon>
        <taxon>Deinococcales</taxon>
        <taxon>Deinococcaceae</taxon>
        <taxon>Deinococcus</taxon>
    </lineage>
</organism>
<geneLocation type="plasmid" evidence="4">
    <name>pdfi2</name>
</geneLocation>
<dbReference type="AlphaFoldDB" id="A0A221T251"/>
<keyword evidence="3" id="KW-0614">Plasmid</keyword>
<keyword evidence="2" id="KW-1133">Transmembrane helix</keyword>
<evidence type="ECO:0000256" key="2">
    <source>
        <dbReference type="SAM" id="Phobius"/>
    </source>
</evidence>
<feature type="transmembrane region" description="Helical" evidence="2">
    <location>
        <begin position="6"/>
        <end position="23"/>
    </location>
</feature>